<evidence type="ECO:0000313" key="9">
    <source>
        <dbReference type="EMBL" id="NDV29906.1"/>
    </source>
</evidence>
<proteinExistence type="predicted"/>
<keyword evidence="1" id="KW-0479">Metal-binding</keyword>
<dbReference type="PANTHER" id="PTHR43215">
    <property type="entry name" value="RADIAL SPOKE HEAD 1 HOMOLOG"/>
    <property type="match status" value="1"/>
</dbReference>
<evidence type="ECO:0000256" key="5">
    <source>
        <dbReference type="PROSITE-ProRule" id="PRU00452"/>
    </source>
</evidence>
<dbReference type="PANTHER" id="PTHR43215:SF14">
    <property type="entry name" value="RADIAL SPOKE HEAD 1 HOMOLOG"/>
    <property type="match status" value="1"/>
</dbReference>
<dbReference type="GO" id="GO:0005829">
    <property type="term" value="C:cytosol"/>
    <property type="evidence" value="ECO:0007669"/>
    <property type="project" value="TreeGrafter"/>
</dbReference>
<evidence type="ECO:0000259" key="8">
    <source>
        <dbReference type="PROSITE" id="PS51044"/>
    </source>
</evidence>
<protein>
    <recommendedName>
        <fullName evidence="8">SP-RING-type domain-containing protein</fullName>
    </recommendedName>
</protein>
<evidence type="ECO:0000256" key="6">
    <source>
        <dbReference type="SAM" id="Coils"/>
    </source>
</evidence>
<dbReference type="SMART" id="SM00698">
    <property type="entry name" value="MORN"/>
    <property type="match status" value="2"/>
</dbReference>
<keyword evidence="3 5" id="KW-0863">Zinc-finger</keyword>
<dbReference type="GO" id="GO:0008270">
    <property type="term" value="F:zinc ion binding"/>
    <property type="evidence" value="ECO:0007669"/>
    <property type="project" value="UniProtKB-KW"/>
</dbReference>
<feature type="coiled-coil region" evidence="6">
    <location>
        <begin position="609"/>
        <end position="640"/>
    </location>
</feature>
<keyword evidence="2" id="KW-0677">Repeat</keyword>
<dbReference type="InterPro" id="IPR013083">
    <property type="entry name" value="Znf_RING/FYVE/PHD"/>
</dbReference>
<name>A0A6B2KYW4_9EUKA</name>
<dbReference type="EMBL" id="GIBP01000937">
    <property type="protein sequence ID" value="NDV29906.1"/>
    <property type="molecule type" value="Transcribed_RNA"/>
</dbReference>
<dbReference type="AlphaFoldDB" id="A0A6B2KYW4"/>
<dbReference type="Gene3D" id="3.30.40.10">
    <property type="entry name" value="Zinc/RING finger domain, C3HC4 (zinc finger)"/>
    <property type="match status" value="1"/>
</dbReference>
<dbReference type="PROSITE" id="PS51044">
    <property type="entry name" value="ZF_SP_RING"/>
    <property type="match status" value="1"/>
</dbReference>
<dbReference type="SUPFAM" id="SSF82185">
    <property type="entry name" value="Histone H3 K4-specific methyltransferase SET7/9 N-terminal domain"/>
    <property type="match status" value="1"/>
</dbReference>
<keyword evidence="4" id="KW-0862">Zinc</keyword>
<evidence type="ECO:0000256" key="7">
    <source>
        <dbReference type="SAM" id="MobiDB-lite"/>
    </source>
</evidence>
<feature type="domain" description="SP-RING-type" evidence="8">
    <location>
        <begin position="218"/>
        <end position="298"/>
    </location>
</feature>
<reference evidence="9" key="1">
    <citation type="journal article" date="2020" name="J. Eukaryot. Microbiol.">
        <title>De novo Sequencing, Assembly and Annotation of the Transcriptome for the Free-Living Testate Amoeba Arcella intermedia.</title>
        <authorList>
            <person name="Ribeiro G.M."/>
            <person name="Porfirio-Sousa A.L."/>
            <person name="Maurer-Alcala X.X."/>
            <person name="Katz L.A."/>
            <person name="Lahr D.J.G."/>
        </authorList>
    </citation>
    <scope>NUCLEOTIDE SEQUENCE</scope>
</reference>
<dbReference type="Pfam" id="PF02891">
    <property type="entry name" value="zf-MIZ"/>
    <property type="match status" value="1"/>
</dbReference>
<dbReference type="InterPro" id="IPR003409">
    <property type="entry name" value="MORN"/>
</dbReference>
<evidence type="ECO:0000256" key="3">
    <source>
        <dbReference type="ARBA" id="ARBA00022771"/>
    </source>
</evidence>
<evidence type="ECO:0000256" key="4">
    <source>
        <dbReference type="ARBA" id="ARBA00022833"/>
    </source>
</evidence>
<evidence type="ECO:0000256" key="2">
    <source>
        <dbReference type="ARBA" id="ARBA00022737"/>
    </source>
</evidence>
<keyword evidence="6" id="KW-0175">Coiled coil</keyword>
<accession>A0A6B2KYW4</accession>
<dbReference type="InterPro" id="IPR004181">
    <property type="entry name" value="Znf_MIZ"/>
</dbReference>
<organism evidence="9">
    <name type="scientific">Arcella intermedia</name>
    <dbReference type="NCBI Taxonomy" id="1963864"/>
    <lineage>
        <taxon>Eukaryota</taxon>
        <taxon>Amoebozoa</taxon>
        <taxon>Tubulinea</taxon>
        <taxon>Elardia</taxon>
        <taxon>Arcellinida</taxon>
        <taxon>Sphaerothecina</taxon>
        <taxon>Arcellidae</taxon>
        <taxon>Arcella</taxon>
    </lineage>
</organism>
<sequence>MNIYRGNFDGQKQLHGIGVKMSMADGIFVRYEGEFRFGQVNGLGRYIDSDKTECVANWENSQFHGNVIQIHKSGVTIGSDGLVVNTFADGRRYEGMYSQGKWHGYGVETKEDNYTWAGEWKDGERHLGVVTTFQSTGSVQKYWQQGTMGNNFIATADIAKQNAIKKQNEARQVAHAIYRTLPGEVAAVVLQAREVETLAKELSNYAIIAQKKCLDKTSNDDVCVTSEVVSLKCALSLSRIQTPAKGIRCLHYQCFDKESWLGLKVRPLVCPICARWILGDEELVIDAVFGKLLADNPTKDNADYPIPKAHDYPPYKKVVIPPPKFAVPAIAPTLALGTPIPLHTAAPAATKNKSPGMRTLKKTELDKEAAATPKRKGAATPATDRKGKKQKVSGTAESPLKVSAHSVPSPGTPKQDANGIFRVRKKGASLWKRIKVQPLTFENLKLKIAELKLLENDEELSLIYELPDTVIDGDADLELVQNPDLEFTTKKAQPHKEPEKAAPKEVKAYPITDDPLKAVDALLARPRAHYTQAEVQEEIVRPLVKFRQYMDEKLLVKVLAFLGWNVAGGAPGGSLDMESCVALLEGLLMDAGGGKRQERRIPERVLEVCEEVQRQVVGIKERKEELLKVVRSAFENARKKAN</sequence>
<feature type="region of interest" description="Disordered" evidence="7">
    <location>
        <begin position="364"/>
        <end position="417"/>
    </location>
</feature>
<dbReference type="Gene3D" id="2.20.110.10">
    <property type="entry name" value="Histone H3 K4-specific methyltransferase SET7/9 N-terminal domain"/>
    <property type="match status" value="1"/>
</dbReference>
<evidence type="ECO:0000256" key="1">
    <source>
        <dbReference type="ARBA" id="ARBA00022723"/>
    </source>
</evidence>